<dbReference type="GO" id="GO:0006334">
    <property type="term" value="P:nucleosome assembly"/>
    <property type="evidence" value="ECO:0007669"/>
    <property type="project" value="InterPro"/>
</dbReference>
<accession>A0AAE0U7I6</accession>
<name>A0AAE0U7I6_9PEZI</name>
<dbReference type="GO" id="GO:0005634">
    <property type="term" value="C:nucleus"/>
    <property type="evidence" value="ECO:0007669"/>
    <property type="project" value="InterPro"/>
</dbReference>
<keyword evidence="4" id="KW-1185">Reference proteome</keyword>
<reference evidence="3" key="2">
    <citation type="submission" date="2023-06" db="EMBL/GenBank/DDBJ databases">
        <authorList>
            <consortium name="Lawrence Berkeley National Laboratory"/>
            <person name="Haridas S."/>
            <person name="Hensen N."/>
            <person name="Bonometti L."/>
            <person name="Westerberg I."/>
            <person name="Brannstrom I.O."/>
            <person name="Guillou S."/>
            <person name="Cros-Aarteil S."/>
            <person name="Calhoun S."/>
            <person name="Kuo A."/>
            <person name="Mondo S."/>
            <person name="Pangilinan J."/>
            <person name="Riley R."/>
            <person name="LaButti K."/>
            <person name="Andreopoulos B."/>
            <person name="Lipzen A."/>
            <person name="Chen C."/>
            <person name="Yanf M."/>
            <person name="Daum C."/>
            <person name="Ng V."/>
            <person name="Clum A."/>
            <person name="Steindorff A."/>
            <person name="Ohm R."/>
            <person name="Martin F."/>
            <person name="Silar P."/>
            <person name="Natvig D."/>
            <person name="Lalanne C."/>
            <person name="Gautier V."/>
            <person name="Ament-velasquez S.L."/>
            <person name="Kruys A."/>
            <person name="Hutchinson M.I."/>
            <person name="Powell A.J."/>
            <person name="Barry K."/>
            <person name="Miller A.N."/>
            <person name="Grigoriev I.V."/>
            <person name="Debuchy R."/>
            <person name="Gladieux P."/>
            <person name="Thoren M.H."/>
            <person name="Johannesson H."/>
        </authorList>
    </citation>
    <scope>NUCLEOTIDE SEQUENCE</scope>
    <source>
        <strain evidence="3">CBS 232.78</strain>
    </source>
</reference>
<evidence type="ECO:0000313" key="4">
    <source>
        <dbReference type="Proteomes" id="UP001285441"/>
    </source>
</evidence>
<reference evidence="3" key="1">
    <citation type="journal article" date="2023" name="Mol. Phylogenet. Evol.">
        <title>Genome-scale phylogeny and comparative genomics of the fungal order Sordariales.</title>
        <authorList>
            <person name="Hensen N."/>
            <person name="Bonometti L."/>
            <person name="Westerberg I."/>
            <person name="Brannstrom I.O."/>
            <person name="Guillou S."/>
            <person name="Cros-Aarteil S."/>
            <person name="Calhoun S."/>
            <person name="Haridas S."/>
            <person name="Kuo A."/>
            <person name="Mondo S."/>
            <person name="Pangilinan J."/>
            <person name="Riley R."/>
            <person name="LaButti K."/>
            <person name="Andreopoulos B."/>
            <person name="Lipzen A."/>
            <person name="Chen C."/>
            <person name="Yan M."/>
            <person name="Daum C."/>
            <person name="Ng V."/>
            <person name="Clum A."/>
            <person name="Steindorff A."/>
            <person name="Ohm R.A."/>
            <person name="Martin F."/>
            <person name="Silar P."/>
            <person name="Natvig D.O."/>
            <person name="Lalanne C."/>
            <person name="Gautier V."/>
            <person name="Ament-Velasquez S.L."/>
            <person name="Kruys A."/>
            <person name="Hutchinson M.I."/>
            <person name="Powell A.J."/>
            <person name="Barry K."/>
            <person name="Miller A.N."/>
            <person name="Grigoriev I.V."/>
            <person name="Debuchy R."/>
            <person name="Gladieux P."/>
            <person name="Hiltunen Thoren M."/>
            <person name="Johannesson H."/>
        </authorList>
    </citation>
    <scope>NUCLEOTIDE SEQUENCE</scope>
    <source>
        <strain evidence="3">CBS 232.78</strain>
    </source>
</reference>
<dbReference type="InterPro" id="IPR002164">
    <property type="entry name" value="NAP_family"/>
</dbReference>
<organism evidence="3 4">
    <name type="scientific">Podospora didyma</name>
    <dbReference type="NCBI Taxonomy" id="330526"/>
    <lineage>
        <taxon>Eukaryota</taxon>
        <taxon>Fungi</taxon>
        <taxon>Dikarya</taxon>
        <taxon>Ascomycota</taxon>
        <taxon>Pezizomycotina</taxon>
        <taxon>Sordariomycetes</taxon>
        <taxon>Sordariomycetidae</taxon>
        <taxon>Sordariales</taxon>
        <taxon>Podosporaceae</taxon>
        <taxon>Podospora</taxon>
    </lineage>
</organism>
<comment type="caution">
    <text evidence="3">The sequence shown here is derived from an EMBL/GenBank/DDBJ whole genome shotgun (WGS) entry which is preliminary data.</text>
</comment>
<evidence type="ECO:0000256" key="1">
    <source>
        <dbReference type="ARBA" id="ARBA00009947"/>
    </source>
</evidence>
<comment type="similarity">
    <text evidence="1 2">Belongs to the nucleosome assembly protein (NAP) family.</text>
</comment>
<dbReference type="InterPro" id="IPR037231">
    <property type="entry name" value="NAP-like_sf"/>
</dbReference>
<evidence type="ECO:0000256" key="2">
    <source>
        <dbReference type="RuleBase" id="RU003876"/>
    </source>
</evidence>
<proteinExistence type="inferred from homology"/>
<dbReference type="AlphaFoldDB" id="A0AAE0U7I6"/>
<gene>
    <name evidence="3" type="ORF">B0H63DRAFT_459480</name>
</gene>
<dbReference type="Proteomes" id="UP001285441">
    <property type="component" value="Unassembled WGS sequence"/>
</dbReference>
<protein>
    <submittedName>
        <fullName evidence="3">Uncharacterized protein</fullName>
    </submittedName>
</protein>
<sequence>MAAYNADSGVSRGIPRFRLQAMKNDSIIGEWIRVDDEYALSFLRDVRVEVPDETQKGSADFKVIFDFRPNPCFTNPTLTKEFIYKRDNRGETMATKELRASETESFFNFFETTFRKNKGEAVEKGEILGTKRGKIRMTVVQSQVMAMMVTGTRMRTRTKKLKYRLLISTFRSARRSK</sequence>
<dbReference type="EMBL" id="JAULSW010000001">
    <property type="protein sequence ID" value="KAK3393906.1"/>
    <property type="molecule type" value="Genomic_DNA"/>
</dbReference>
<dbReference type="Pfam" id="PF00956">
    <property type="entry name" value="NAP"/>
    <property type="match status" value="1"/>
</dbReference>
<evidence type="ECO:0000313" key="3">
    <source>
        <dbReference type="EMBL" id="KAK3393906.1"/>
    </source>
</evidence>
<dbReference type="Gene3D" id="3.30.1120.90">
    <property type="entry name" value="Nucleosome assembly protein"/>
    <property type="match status" value="1"/>
</dbReference>
<dbReference type="PANTHER" id="PTHR11875">
    <property type="entry name" value="TESTIS-SPECIFIC Y-ENCODED PROTEIN"/>
    <property type="match status" value="1"/>
</dbReference>
<dbReference type="SUPFAM" id="SSF143113">
    <property type="entry name" value="NAP-like"/>
    <property type="match status" value="1"/>
</dbReference>